<dbReference type="PANTHER" id="PTHR33112:SF16">
    <property type="entry name" value="HETEROKARYON INCOMPATIBILITY DOMAIN-CONTAINING PROTEIN"/>
    <property type="match status" value="1"/>
</dbReference>
<keyword evidence="3" id="KW-1185">Reference proteome</keyword>
<sequence>MTASGVEELQRASPIMPMRCLKVNSKGELIALVETADMKLPYITLTHRWDKNWISACKTTTNNIKAREKGQAFDGLPQHFQDAFHIAAKLGVRHVWIDSLCIIQAGDHGADFNLQKSRMAQYYQHSLLTIATTATTYLTTGILCSHKESTFPWSTPPVQLDYRSDESPDETEDHFYIYKRRQRLIDDYLENVRSTEVFNRAWILQEWILSKRFLWYTPDGMFFECHSKRPRTPAGDEIGHATGQHELHYLFDLKQRLHWTNDSILDFWYDVIEVNSTFGITRLSDRIPAVAGLAVEVANIIATQQDLRDVSQIVYIAGLWLQTLHRGLLWEALSPEKDVSTSTESASTSEDSRGIRASRRIIGSSASVHTESSANALSPDAVTYAQKAPSWSWASYMAPVKFPKLELDARHEMVINGICLQKQTGKHDPELACVDNKVTNITSETRLFDVGNALACLHIEGVMLPVWIRGYLQRPEDIDAVASATRYIGTPHVGQWRAIHDNFDDDRIIGWAAMERLQRTNGVCDDYGFEVMALHVSTRYFKIGWGFTRSLPVFDLIFVKEKTDDVGVYERIGVGRIFEESVVDRFKAAQQTDLLLV</sequence>
<dbReference type="InterPro" id="IPR010730">
    <property type="entry name" value="HET"/>
</dbReference>
<dbReference type="AlphaFoldDB" id="A0A6A6UF13"/>
<gene>
    <name evidence="2" type="ORF">BT63DRAFT_230899</name>
</gene>
<evidence type="ECO:0000313" key="2">
    <source>
        <dbReference type="EMBL" id="KAF2670151.1"/>
    </source>
</evidence>
<organism evidence="2 3">
    <name type="scientific">Microthyrium microscopicum</name>
    <dbReference type="NCBI Taxonomy" id="703497"/>
    <lineage>
        <taxon>Eukaryota</taxon>
        <taxon>Fungi</taxon>
        <taxon>Dikarya</taxon>
        <taxon>Ascomycota</taxon>
        <taxon>Pezizomycotina</taxon>
        <taxon>Dothideomycetes</taxon>
        <taxon>Dothideomycetes incertae sedis</taxon>
        <taxon>Microthyriales</taxon>
        <taxon>Microthyriaceae</taxon>
        <taxon>Microthyrium</taxon>
    </lineage>
</organism>
<evidence type="ECO:0000259" key="1">
    <source>
        <dbReference type="Pfam" id="PF06985"/>
    </source>
</evidence>
<accession>A0A6A6UF13</accession>
<dbReference type="Proteomes" id="UP000799302">
    <property type="component" value="Unassembled WGS sequence"/>
</dbReference>
<dbReference type="EMBL" id="MU004234">
    <property type="protein sequence ID" value="KAF2670151.1"/>
    <property type="molecule type" value="Genomic_DNA"/>
</dbReference>
<evidence type="ECO:0000313" key="3">
    <source>
        <dbReference type="Proteomes" id="UP000799302"/>
    </source>
</evidence>
<dbReference type="PANTHER" id="PTHR33112">
    <property type="entry name" value="DOMAIN PROTEIN, PUTATIVE-RELATED"/>
    <property type="match status" value="1"/>
</dbReference>
<dbReference type="OrthoDB" id="4161196at2759"/>
<name>A0A6A6UF13_9PEZI</name>
<feature type="domain" description="Heterokaryon incompatibility" evidence="1">
    <location>
        <begin position="42"/>
        <end position="206"/>
    </location>
</feature>
<proteinExistence type="predicted"/>
<protein>
    <recommendedName>
        <fullName evidence="1">Heterokaryon incompatibility domain-containing protein</fullName>
    </recommendedName>
</protein>
<dbReference type="Pfam" id="PF06985">
    <property type="entry name" value="HET"/>
    <property type="match status" value="1"/>
</dbReference>
<reference evidence="2" key="1">
    <citation type="journal article" date="2020" name="Stud. Mycol.">
        <title>101 Dothideomycetes genomes: a test case for predicting lifestyles and emergence of pathogens.</title>
        <authorList>
            <person name="Haridas S."/>
            <person name="Albert R."/>
            <person name="Binder M."/>
            <person name="Bloem J."/>
            <person name="Labutti K."/>
            <person name="Salamov A."/>
            <person name="Andreopoulos B."/>
            <person name="Baker S."/>
            <person name="Barry K."/>
            <person name="Bills G."/>
            <person name="Bluhm B."/>
            <person name="Cannon C."/>
            <person name="Castanera R."/>
            <person name="Culley D."/>
            <person name="Daum C."/>
            <person name="Ezra D."/>
            <person name="Gonzalez J."/>
            <person name="Henrissat B."/>
            <person name="Kuo A."/>
            <person name="Liang C."/>
            <person name="Lipzen A."/>
            <person name="Lutzoni F."/>
            <person name="Magnuson J."/>
            <person name="Mondo S."/>
            <person name="Nolan M."/>
            <person name="Ohm R."/>
            <person name="Pangilinan J."/>
            <person name="Park H.-J."/>
            <person name="Ramirez L."/>
            <person name="Alfaro M."/>
            <person name="Sun H."/>
            <person name="Tritt A."/>
            <person name="Yoshinaga Y."/>
            <person name="Zwiers L.-H."/>
            <person name="Turgeon B."/>
            <person name="Goodwin S."/>
            <person name="Spatafora J."/>
            <person name="Crous P."/>
            <person name="Grigoriev I."/>
        </authorList>
    </citation>
    <scope>NUCLEOTIDE SEQUENCE</scope>
    <source>
        <strain evidence="2">CBS 115976</strain>
    </source>
</reference>